<dbReference type="GO" id="GO:0003964">
    <property type="term" value="F:RNA-directed DNA polymerase activity"/>
    <property type="evidence" value="ECO:0007669"/>
    <property type="project" value="UniProtKB-KW"/>
</dbReference>
<keyword evidence="2" id="KW-0548">Nucleotidyltransferase</keyword>
<name>A0A7D9LST7_PARCT</name>
<dbReference type="PANTHER" id="PTHR37984:SF11">
    <property type="entry name" value="INTEGRASE CATALYTIC DOMAIN-CONTAINING PROTEIN"/>
    <property type="match status" value="1"/>
</dbReference>
<accession>A0A7D9LST7</accession>
<evidence type="ECO:0000313" key="8">
    <source>
        <dbReference type="EMBL" id="CAB4035831.1"/>
    </source>
</evidence>
<evidence type="ECO:0000256" key="4">
    <source>
        <dbReference type="ARBA" id="ARBA00022759"/>
    </source>
</evidence>
<dbReference type="Gene3D" id="3.10.10.10">
    <property type="entry name" value="HIV Type 1 Reverse Transcriptase, subunit A, domain 1"/>
    <property type="match status" value="1"/>
</dbReference>
<dbReference type="FunFam" id="3.30.70.270:FF:000020">
    <property type="entry name" value="Transposon Tf2-6 polyprotein-like Protein"/>
    <property type="match status" value="1"/>
</dbReference>
<comment type="caution">
    <text evidence="8">The sequence shown here is derived from an EMBL/GenBank/DDBJ whole genome shotgun (WGS) entry which is preliminary data.</text>
</comment>
<dbReference type="Pfam" id="PF17917">
    <property type="entry name" value="RT_RNaseH"/>
    <property type="match status" value="1"/>
</dbReference>
<dbReference type="Gene3D" id="3.30.70.270">
    <property type="match status" value="2"/>
</dbReference>
<keyword evidence="3" id="KW-0540">Nuclease</keyword>
<evidence type="ECO:0000259" key="7">
    <source>
        <dbReference type="Pfam" id="PF17917"/>
    </source>
</evidence>
<keyword evidence="9" id="KW-1185">Reference proteome</keyword>
<evidence type="ECO:0000256" key="2">
    <source>
        <dbReference type="ARBA" id="ARBA00022695"/>
    </source>
</evidence>
<dbReference type="PANTHER" id="PTHR37984">
    <property type="entry name" value="PROTEIN CBG26694"/>
    <property type="match status" value="1"/>
</dbReference>
<sequence length="655" mass="75011">RPKEIFARHLLATRGQKSGETLTEFLQELRKLSKDCNLKNVTAEQYCEELVRDYFINGLLSPLIRQRLLENKQLDLQTAFDQENALDLAQKNSEAYRMPEITTTAAVSSHLTDEVPGAHALDYDSLAATFTSKKCYFCGDNLHNRILIVTTVERKDIMLKSLVTVLTDVVINQFCYSSIRLGVLKDLCSDIILGQDFQKKHKRVTIEFGVTRPELVIPRPACPLSSTASIEELHCLETFSLTIPQTGTRRGSIDDVINNLAQYKVFSTFDSKSAYHQVPIKESDRKFTGFEANGRLYQFCLAGRDQKEHDQINRIQDIHQCIRLSENETLPFVVENTEHVTHYYKWSICGSTKLIDFLDKRNMLKAFDTVDNNNRMILTYFTNIRILKTGTRNTGKYSDSEFAANLLSLEYRRRRGLEAREPQNVTEVKSFLGLVNYNARFIPDLATVAEPMRLLTKLGVPFVFGPEQQELFRELKRRLAQAETLSYFDRDAKTKIVCDASPVGLGAILLQEHKGEDQVICYASKGLTEVERRYLQTEKEALAVVWSCGRFHVYLYRRQFELWIDHKPLECIYSACSRPSARIERWVLRLQPYLFTVKYLPGHLNVADSLSRLTKIGEMKSGSIADDYASFVAKTAIPRAMNSREIEEASSCDEE</sequence>
<dbReference type="InterPro" id="IPR043502">
    <property type="entry name" value="DNA/RNA_pol_sf"/>
</dbReference>
<dbReference type="GO" id="GO:0004519">
    <property type="term" value="F:endonuclease activity"/>
    <property type="evidence" value="ECO:0007669"/>
    <property type="project" value="UniProtKB-KW"/>
</dbReference>
<dbReference type="Proteomes" id="UP001152795">
    <property type="component" value="Unassembled WGS sequence"/>
</dbReference>
<dbReference type="SUPFAM" id="SSF56672">
    <property type="entry name" value="DNA/RNA polymerases"/>
    <property type="match status" value="2"/>
</dbReference>
<keyword evidence="6" id="KW-0695">RNA-directed DNA polymerase</keyword>
<feature type="non-terminal residue" evidence="8">
    <location>
        <position position="1"/>
    </location>
</feature>
<protein>
    <recommendedName>
        <fullName evidence="7">Reverse transcriptase RNase H-like domain-containing protein</fullName>
    </recommendedName>
</protein>
<dbReference type="FunFam" id="3.10.20.370:FF:000001">
    <property type="entry name" value="Retrovirus-related Pol polyprotein from transposon 17.6-like protein"/>
    <property type="match status" value="1"/>
</dbReference>
<evidence type="ECO:0000256" key="5">
    <source>
        <dbReference type="ARBA" id="ARBA00022801"/>
    </source>
</evidence>
<keyword evidence="4" id="KW-0255">Endonuclease</keyword>
<evidence type="ECO:0000256" key="6">
    <source>
        <dbReference type="ARBA" id="ARBA00022918"/>
    </source>
</evidence>
<dbReference type="InterPro" id="IPR041373">
    <property type="entry name" value="RT_RNaseH"/>
</dbReference>
<dbReference type="GO" id="GO:0016787">
    <property type="term" value="F:hydrolase activity"/>
    <property type="evidence" value="ECO:0007669"/>
    <property type="project" value="UniProtKB-KW"/>
</dbReference>
<evidence type="ECO:0000256" key="1">
    <source>
        <dbReference type="ARBA" id="ARBA00022679"/>
    </source>
</evidence>
<feature type="domain" description="Reverse transcriptase RNase H-like" evidence="7">
    <location>
        <begin position="489"/>
        <end position="593"/>
    </location>
</feature>
<proteinExistence type="predicted"/>
<dbReference type="Gene3D" id="3.10.20.370">
    <property type="match status" value="1"/>
</dbReference>
<evidence type="ECO:0000256" key="3">
    <source>
        <dbReference type="ARBA" id="ARBA00022722"/>
    </source>
</evidence>
<reference evidence="8" key="1">
    <citation type="submission" date="2020-04" db="EMBL/GenBank/DDBJ databases">
        <authorList>
            <person name="Alioto T."/>
            <person name="Alioto T."/>
            <person name="Gomez Garrido J."/>
        </authorList>
    </citation>
    <scope>NUCLEOTIDE SEQUENCE</scope>
    <source>
        <strain evidence="8">A484AB</strain>
    </source>
</reference>
<gene>
    <name evidence="8" type="ORF">PACLA_8A001858</name>
</gene>
<keyword evidence="5" id="KW-0378">Hydrolase</keyword>
<evidence type="ECO:0000313" key="9">
    <source>
        <dbReference type="Proteomes" id="UP001152795"/>
    </source>
</evidence>
<organism evidence="8 9">
    <name type="scientific">Paramuricea clavata</name>
    <name type="common">Red gorgonian</name>
    <name type="synonym">Violescent sea-whip</name>
    <dbReference type="NCBI Taxonomy" id="317549"/>
    <lineage>
        <taxon>Eukaryota</taxon>
        <taxon>Metazoa</taxon>
        <taxon>Cnidaria</taxon>
        <taxon>Anthozoa</taxon>
        <taxon>Octocorallia</taxon>
        <taxon>Malacalcyonacea</taxon>
        <taxon>Plexauridae</taxon>
        <taxon>Paramuricea</taxon>
    </lineage>
</organism>
<dbReference type="OrthoDB" id="1425297at2759"/>
<dbReference type="InterPro" id="IPR050951">
    <property type="entry name" value="Retrovirus_Pol_polyprotein"/>
</dbReference>
<dbReference type="CDD" id="cd09274">
    <property type="entry name" value="RNase_HI_RT_Ty3"/>
    <property type="match status" value="1"/>
</dbReference>
<keyword evidence="1" id="KW-0808">Transferase</keyword>
<dbReference type="InterPro" id="IPR043128">
    <property type="entry name" value="Rev_trsase/Diguanyl_cyclase"/>
</dbReference>
<dbReference type="AlphaFoldDB" id="A0A7D9LST7"/>
<dbReference type="EMBL" id="CACRXK020021408">
    <property type="protein sequence ID" value="CAB4035831.1"/>
    <property type="molecule type" value="Genomic_DNA"/>
</dbReference>